<dbReference type="InterPro" id="IPR004839">
    <property type="entry name" value="Aminotransferase_I/II_large"/>
</dbReference>
<dbReference type="SUPFAM" id="SSF53383">
    <property type="entry name" value="PLP-dependent transferases"/>
    <property type="match status" value="1"/>
</dbReference>
<organism evidence="5 6">
    <name type="scientific">Candidatus Kinetoplastidibacterium desouzai TCC079E</name>
    <dbReference type="NCBI Taxonomy" id="1208919"/>
    <lineage>
        <taxon>Bacteria</taxon>
        <taxon>Pseudomonadati</taxon>
        <taxon>Pseudomonadota</taxon>
        <taxon>Betaproteobacteria</taxon>
        <taxon>Candidatus Kinetoplastidibacterium</taxon>
    </lineage>
</organism>
<dbReference type="InterPro" id="IPR050881">
    <property type="entry name" value="LL-DAP_aminotransferase"/>
</dbReference>
<evidence type="ECO:0000313" key="6">
    <source>
        <dbReference type="Proteomes" id="UP000011547"/>
    </source>
</evidence>
<dbReference type="InterPro" id="IPR015424">
    <property type="entry name" value="PyrdxlP-dep_Trfase"/>
</dbReference>
<dbReference type="NCBIfam" id="TIGR03538">
    <property type="entry name" value="DapC_gpp"/>
    <property type="match status" value="1"/>
</dbReference>
<sequence>MNLKLNKLNPYPFEKLRVLLSNIDNKNNKHIPINLSIGEPKHPAPDTIKNAIVNNISGISNYPTTKGDQKLRETIANWIEKRYNKTKVNPDSEILPVIGSREALFSFAQIVINNSIINPVVICPNPFYQIYEGASLLAGAEPYYVNLDQKNNFSYKWNDVPEQVWNKTQLLYVCSPGNPAGNVLNLQEWKEIFDLSNKYNFVIASDECYSEIYYDESHPPLGALEAANLLNLTDYNNLVVFSSLSKRSNVPGLRSGFVAGDAKIINKFLLYRTYNGSAMSPLVTAASIAAWSDEKHVQENRKLYNDKIESVFPILKKVMHIDKPQASFYLWAKTPVSDEEFTRKLFEDTLITVLPGSFLARKSMGINPGDNMIRIALVSSLKECTEAANKIAEFIKNNY</sequence>
<keyword evidence="6" id="KW-1185">Reference proteome</keyword>
<dbReference type="eggNOG" id="COG0436">
    <property type="taxonomic scope" value="Bacteria"/>
</dbReference>
<dbReference type="HOGENOM" id="CLU_017584_4_5_4"/>
<dbReference type="EMBL" id="CP003803">
    <property type="protein sequence ID" value="AGF46795.1"/>
    <property type="molecule type" value="Genomic_DNA"/>
</dbReference>
<dbReference type="KEGG" id="kde:CDSE_0480"/>
<dbReference type="InterPro" id="IPR015422">
    <property type="entry name" value="PyrdxlP-dep_Trfase_small"/>
</dbReference>
<dbReference type="AlphaFoldDB" id="M1M3H7"/>
<dbReference type="GO" id="GO:0030170">
    <property type="term" value="F:pyridoxal phosphate binding"/>
    <property type="evidence" value="ECO:0007669"/>
    <property type="project" value="InterPro"/>
</dbReference>
<dbReference type="PANTHER" id="PTHR42832:SF3">
    <property type="entry name" value="L-GLUTAMINE--4-(METHYLSULFANYL)-2-OXOBUTANOATE AMINOTRANSFERASE"/>
    <property type="match status" value="1"/>
</dbReference>
<evidence type="ECO:0000256" key="3">
    <source>
        <dbReference type="ARBA" id="ARBA00022679"/>
    </source>
</evidence>
<reference evidence="5 6" key="1">
    <citation type="journal article" date="2013" name="Genome Biol. Evol.">
        <title>Genome evolution and phylogenomic analysis of candidatus kinetoplastibacterium, the betaproteobacterial endosymbionts of strigomonas and angomonas.</title>
        <authorList>
            <person name="Alves J.M."/>
            <person name="Serrano M.G."/>
            <person name="Maia da Silva F."/>
            <person name="Voegtly L.J."/>
            <person name="Matveyev A.V."/>
            <person name="Teixeira M.M."/>
            <person name="Camargo E.P."/>
            <person name="Buck G.A."/>
        </authorList>
    </citation>
    <scope>NUCLEOTIDE SEQUENCE [LARGE SCALE GENOMIC DNA]</scope>
    <source>
        <strain evidence="5 6">TCC079E</strain>
    </source>
</reference>
<dbReference type="CDD" id="cd00609">
    <property type="entry name" value="AAT_like"/>
    <property type="match status" value="1"/>
</dbReference>
<keyword evidence="3 5" id="KW-0808">Transferase</keyword>
<dbReference type="InterPro" id="IPR019878">
    <property type="entry name" value="DapC_beta/gammaproteobac"/>
</dbReference>
<dbReference type="PANTHER" id="PTHR42832">
    <property type="entry name" value="AMINO ACID AMINOTRANSFERASE"/>
    <property type="match status" value="1"/>
</dbReference>
<keyword evidence="2 5" id="KW-0032">Aminotransferase</keyword>
<dbReference type="InterPro" id="IPR015421">
    <property type="entry name" value="PyrdxlP-dep_Trfase_major"/>
</dbReference>
<evidence type="ECO:0000256" key="1">
    <source>
        <dbReference type="ARBA" id="ARBA00001933"/>
    </source>
</evidence>
<proteinExistence type="predicted"/>
<dbReference type="RefSeq" id="WP_015396206.1">
    <property type="nucleotide sequence ID" value="NC_020294.1"/>
</dbReference>
<dbReference type="GO" id="GO:0009089">
    <property type="term" value="P:lysine biosynthetic process via diaminopimelate"/>
    <property type="evidence" value="ECO:0007669"/>
    <property type="project" value="InterPro"/>
</dbReference>
<evidence type="ECO:0000256" key="2">
    <source>
        <dbReference type="ARBA" id="ARBA00022576"/>
    </source>
</evidence>
<dbReference type="GO" id="GO:0009016">
    <property type="term" value="F:succinyldiaminopimelate transaminase activity"/>
    <property type="evidence" value="ECO:0007669"/>
    <property type="project" value="InterPro"/>
</dbReference>
<dbReference type="Gene3D" id="3.90.1150.10">
    <property type="entry name" value="Aspartate Aminotransferase, domain 1"/>
    <property type="match status" value="1"/>
</dbReference>
<evidence type="ECO:0000259" key="4">
    <source>
        <dbReference type="Pfam" id="PF00155"/>
    </source>
</evidence>
<accession>M1M3H7</accession>
<dbReference type="Pfam" id="PF00155">
    <property type="entry name" value="Aminotran_1_2"/>
    <property type="match status" value="1"/>
</dbReference>
<dbReference type="OrthoDB" id="9813612at2"/>
<evidence type="ECO:0000313" key="5">
    <source>
        <dbReference type="EMBL" id="AGF46795.1"/>
    </source>
</evidence>
<protein>
    <submittedName>
        <fullName evidence="5">Acetylornithine/N-succinyldiaminopimelate aminotransferase</fullName>
    </submittedName>
</protein>
<feature type="domain" description="Aminotransferase class I/classII large" evidence="4">
    <location>
        <begin position="32"/>
        <end position="391"/>
    </location>
</feature>
<gene>
    <name evidence="5" type="ORF">CDSE_0480</name>
</gene>
<dbReference type="STRING" id="1208919.CDSE_0480"/>
<dbReference type="Gene3D" id="3.40.640.10">
    <property type="entry name" value="Type I PLP-dependent aspartate aminotransferase-like (Major domain)"/>
    <property type="match status" value="1"/>
</dbReference>
<comment type="cofactor">
    <cofactor evidence="1">
        <name>pyridoxal 5'-phosphate</name>
        <dbReference type="ChEBI" id="CHEBI:597326"/>
    </cofactor>
</comment>
<name>M1M3H7_9PROT</name>
<dbReference type="Proteomes" id="UP000011547">
    <property type="component" value="Chromosome"/>
</dbReference>
<dbReference type="PATRIC" id="fig|1208919.3.peg.233"/>